<feature type="compositionally biased region" description="Basic residues" evidence="1">
    <location>
        <begin position="576"/>
        <end position="593"/>
    </location>
</feature>
<evidence type="ECO:0000256" key="1">
    <source>
        <dbReference type="SAM" id="MobiDB-lite"/>
    </source>
</evidence>
<sequence>MSGPAPHRVWYLSGVGLTQLDSAEPLALGTAPSMLGEPPARSSPMSENHSTSGFAPHRCRHSDGLRTTQVSTVGVELGFERGTCFSRFASRVRLWPDYTVQQSFATFDLGRGLSLSSIGYGCILYRFTLKVGLRAFEWNATPIFLPGEALLQVELGRGLRLGFIGFGCLLDRLISRPSLDLPVSNESSVPHLSPGAQFNTSNGFLFNLIIVTPLKFECPRSNRGSGLTSNNPSFEFERAIGLALKLKLQASIRVNFTQISTLQVVRSKDSPFHSPIHIVDTSVVEPLHIRTSPSPPDTPPQRIRILIRMPRSVSAFEPGLTPVPNRSIRADPARADLNSGCAPRRPNHSEAQHGIHICAGLGTRARCRASARDSGRAAAASCERERVAHVLGTRRKRLGRFAHGTSGELRGRSAADRLESELWTGLTHGLPSGSRLRTRKAFRANYAGRLRAFETWPAHRVRPALLRPRTGPPSQSEPRAAPPRAPVLHSRSDPPLPFERPDTPYTTQHPAREPPASAPAPGVPRATRSSGACESACVRAAHRSSGLHSAGRNAAPPANPAPRVGGMPPVAAQLERRRRRRRGQSPLRQRKAAAHSERRFAWAWALPSGGDVWLRASGPESGARRLRATRTGGGSELAFTGQAAHGRRRADPRTALRARRMAGAGARSGVGFEGRAHGTGGGAGDG</sequence>
<evidence type="ECO:0000313" key="3">
    <source>
        <dbReference type="Proteomes" id="UP001222325"/>
    </source>
</evidence>
<organism evidence="2 3">
    <name type="scientific">Mycena belliarum</name>
    <dbReference type="NCBI Taxonomy" id="1033014"/>
    <lineage>
        <taxon>Eukaryota</taxon>
        <taxon>Fungi</taxon>
        <taxon>Dikarya</taxon>
        <taxon>Basidiomycota</taxon>
        <taxon>Agaricomycotina</taxon>
        <taxon>Agaricomycetes</taxon>
        <taxon>Agaricomycetidae</taxon>
        <taxon>Agaricales</taxon>
        <taxon>Marasmiineae</taxon>
        <taxon>Mycenaceae</taxon>
        <taxon>Mycena</taxon>
    </lineage>
</organism>
<feature type="region of interest" description="Disordered" evidence="1">
    <location>
        <begin position="464"/>
        <end position="529"/>
    </location>
</feature>
<feature type="region of interest" description="Disordered" evidence="1">
    <location>
        <begin position="630"/>
        <end position="686"/>
    </location>
</feature>
<dbReference type="AlphaFoldDB" id="A0AAD6XIP1"/>
<protein>
    <submittedName>
        <fullName evidence="2">Uncharacterized protein</fullName>
    </submittedName>
</protein>
<accession>A0AAD6XIP1</accession>
<comment type="caution">
    <text evidence="2">The sequence shown here is derived from an EMBL/GenBank/DDBJ whole genome shotgun (WGS) entry which is preliminary data.</text>
</comment>
<reference evidence="2" key="1">
    <citation type="submission" date="2023-03" db="EMBL/GenBank/DDBJ databases">
        <title>Massive genome expansion in bonnet fungi (Mycena s.s.) driven by repeated elements and novel gene families across ecological guilds.</title>
        <authorList>
            <consortium name="Lawrence Berkeley National Laboratory"/>
            <person name="Harder C.B."/>
            <person name="Miyauchi S."/>
            <person name="Viragh M."/>
            <person name="Kuo A."/>
            <person name="Thoen E."/>
            <person name="Andreopoulos B."/>
            <person name="Lu D."/>
            <person name="Skrede I."/>
            <person name="Drula E."/>
            <person name="Henrissat B."/>
            <person name="Morin E."/>
            <person name="Kohler A."/>
            <person name="Barry K."/>
            <person name="LaButti K."/>
            <person name="Morin E."/>
            <person name="Salamov A."/>
            <person name="Lipzen A."/>
            <person name="Mereny Z."/>
            <person name="Hegedus B."/>
            <person name="Baldrian P."/>
            <person name="Stursova M."/>
            <person name="Weitz H."/>
            <person name="Taylor A."/>
            <person name="Grigoriev I.V."/>
            <person name="Nagy L.G."/>
            <person name="Martin F."/>
            <person name="Kauserud H."/>
        </authorList>
    </citation>
    <scope>NUCLEOTIDE SEQUENCE</scope>
    <source>
        <strain evidence="2">CBHHK173m</strain>
    </source>
</reference>
<name>A0AAD6XIP1_9AGAR</name>
<feature type="compositionally biased region" description="Polar residues" evidence="1">
    <location>
        <begin position="43"/>
        <end position="53"/>
    </location>
</feature>
<proteinExistence type="predicted"/>
<dbReference type="EMBL" id="JARJCN010000114">
    <property type="protein sequence ID" value="KAJ7073420.1"/>
    <property type="molecule type" value="Genomic_DNA"/>
</dbReference>
<evidence type="ECO:0000313" key="2">
    <source>
        <dbReference type="EMBL" id="KAJ7073420.1"/>
    </source>
</evidence>
<keyword evidence="3" id="KW-1185">Reference proteome</keyword>
<feature type="compositionally biased region" description="Gly residues" evidence="1">
    <location>
        <begin position="666"/>
        <end position="686"/>
    </location>
</feature>
<dbReference type="Proteomes" id="UP001222325">
    <property type="component" value="Unassembled WGS sequence"/>
</dbReference>
<feature type="region of interest" description="Disordered" evidence="1">
    <location>
        <begin position="544"/>
        <end position="597"/>
    </location>
</feature>
<gene>
    <name evidence="2" type="ORF">B0H15DRAFT_806741</name>
</gene>
<feature type="region of interest" description="Disordered" evidence="1">
    <location>
        <begin position="29"/>
        <end position="60"/>
    </location>
</feature>